<evidence type="ECO:0000313" key="1">
    <source>
        <dbReference type="EMBL" id="KEQ95607.1"/>
    </source>
</evidence>
<reference evidence="1 2" key="1">
    <citation type="journal article" date="2014" name="BMC Genomics">
        <title>Genome sequencing of four Aureobasidium pullulans varieties: biotechnological potential, stress tolerance, and description of new species.</title>
        <authorList>
            <person name="Gostin Ar C."/>
            <person name="Ohm R.A."/>
            <person name="Kogej T."/>
            <person name="Sonjak S."/>
            <person name="Turk M."/>
            <person name="Zajc J."/>
            <person name="Zalar P."/>
            <person name="Grube M."/>
            <person name="Sun H."/>
            <person name="Han J."/>
            <person name="Sharma A."/>
            <person name="Chiniquy J."/>
            <person name="Ngan C.Y."/>
            <person name="Lipzen A."/>
            <person name="Barry K."/>
            <person name="Grigoriev I.V."/>
            <person name="Gunde-Cimerman N."/>
        </authorList>
    </citation>
    <scope>NUCLEOTIDE SEQUENCE [LARGE SCALE GENOMIC DNA]</scope>
    <source>
        <strain evidence="1 2">EXF-2481</strain>
    </source>
</reference>
<organism evidence="1 2">
    <name type="scientific">Aureobasidium subglaciale (strain EXF-2481)</name>
    <name type="common">Aureobasidium pullulans var. subglaciale</name>
    <dbReference type="NCBI Taxonomy" id="1043005"/>
    <lineage>
        <taxon>Eukaryota</taxon>
        <taxon>Fungi</taxon>
        <taxon>Dikarya</taxon>
        <taxon>Ascomycota</taxon>
        <taxon>Pezizomycotina</taxon>
        <taxon>Dothideomycetes</taxon>
        <taxon>Dothideomycetidae</taxon>
        <taxon>Dothideales</taxon>
        <taxon>Saccotheciaceae</taxon>
        <taxon>Aureobasidium</taxon>
    </lineage>
</organism>
<dbReference type="EMBL" id="KL584758">
    <property type="protein sequence ID" value="KEQ95607.1"/>
    <property type="molecule type" value="Genomic_DNA"/>
</dbReference>
<evidence type="ECO:0000313" key="2">
    <source>
        <dbReference type="Proteomes" id="UP000030641"/>
    </source>
</evidence>
<proteinExistence type="predicted"/>
<name>A0A074YNH1_AURSE</name>
<dbReference type="RefSeq" id="XP_013344048.1">
    <property type="nucleotide sequence ID" value="XM_013488594.1"/>
</dbReference>
<dbReference type="HOGENOM" id="CLU_085467_0_0_1"/>
<protein>
    <submittedName>
        <fullName evidence="1">Uncharacterized protein</fullName>
    </submittedName>
</protein>
<dbReference type="AlphaFoldDB" id="A0A074YNH1"/>
<dbReference type="OrthoDB" id="3938867at2759"/>
<dbReference type="GeneID" id="25368008"/>
<accession>A0A074YNH1</accession>
<dbReference type="Proteomes" id="UP000030641">
    <property type="component" value="Unassembled WGS sequence"/>
</dbReference>
<sequence>MLDDSDRCIIIPSDEELDAYFAELERRQLEARCFLTLPPIESLSRDTCAEILWIVAGATEEEPVKISLWLEFITDTLFGEWAWVVHLDEKVLEAYSSWDRYEAAVETNVRFGAMLKGKPLLGLVKKFAFKELPEDHKEFLASFKALEIEEDSKDGA</sequence>
<dbReference type="InParanoid" id="A0A074YNH1"/>
<gene>
    <name evidence="1" type="ORF">AUEXF2481DRAFT_4580</name>
</gene>
<keyword evidence="2" id="KW-1185">Reference proteome</keyword>